<dbReference type="InterPro" id="IPR017039">
    <property type="entry name" value="Virul_fac_BrkB"/>
</dbReference>
<reference evidence="7 8" key="1">
    <citation type="submission" date="2020-04" db="EMBL/GenBank/DDBJ databases">
        <authorList>
            <person name="Klaysubun C."/>
            <person name="Duangmal K."/>
            <person name="Lipun K."/>
        </authorList>
    </citation>
    <scope>NUCLEOTIDE SEQUENCE [LARGE SCALE GENOMIC DNA]</scope>
    <source>
        <strain evidence="7 8">JCM 11839</strain>
    </source>
</reference>
<protein>
    <submittedName>
        <fullName evidence="7">Ribonuclease BN</fullName>
    </submittedName>
</protein>
<gene>
    <name evidence="7" type="ORF">HF577_12595</name>
</gene>
<dbReference type="PANTHER" id="PTHR30213:SF1">
    <property type="entry name" value="INNER MEMBRANE PROTEIN YHJD"/>
    <property type="match status" value="1"/>
</dbReference>
<comment type="caution">
    <text evidence="7">The sequence shown here is derived from an EMBL/GenBank/DDBJ whole genome shotgun (WGS) entry which is preliminary data.</text>
</comment>
<evidence type="ECO:0000313" key="7">
    <source>
        <dbReference type="EMBL" id="NMH77919.1"/>
    </source>
</evidence>
<keyword evidence="8" id="KW-1185">Reference proteome</keyword>
<dbReference type="EMBL" id="JAAXKY010000032">
    <property type="protein sequence ID" value="NMH77919.1"/>
    <property type="molecule type" value="Genomic_DNA"/>
</dbReference>
<dbReference type="Pfam" id="PF03631">
    <property type="entry name" value="Virul_fac_BrkB"/>
    <property type="match status" value="1"/>
</dbReference>
<proteinExistence type="predicted"/>
<sequence length="173" mass="18212">MGMIGKVDDYQRRHRWLGVPLAVVYKFVDDQGSYLAALITYYGFLSLFPLLLVMSTVLGFLLPGNPGLQQQLIDSALSQFPIIGDQLTSTAQPLRGSGFGLAIGIVVSLYGGLGVAVAVQNALNQVWGVPINKRPDPFSARLRSLLMLALLGLGVLVTTVLSALAAGAGTVGA</sequence>
<dbReference type="PANTHER" id="PTHR30213">
    <property type="entry name" value="INNER MEMBRANE PROTEIN YHJD"/>
    <property type="match status" value="1"/>
</dbReference>
<evidence type="ECO:0000256" key="4">
    <source>
        <dbReference type="ARBA" id="ARBA00022989"/>
    </source>
</evidence>
<evidence type="ECO:0000256" key="1">
    <source>
        <dbReference type="ARBA" id="ARBA00004651"/>
    </source>
</evidence>
<feature type="transmembrane region" description="Helical" evidence="6">
    <location>
        <begin position="34"/>
        <end position="62"/>
    </location>
</feature>
<keyword evidence="5 6" id="KW-0472">Membrane</keyword>
<keyword evidence="3 6" id="KW-0812">Transmembrane</keyword>
<evidence type="ECO:0000256" key="5">
    <source>
        <dbReference type="ARBA" id="ARBA00023136"/>
    </source>
</evidence>
<organism evidence="7 8">
    <name type="scientific">Pseudonocardia xinjiangensis</name>
    <dbReference type="NCBI Taxonomy" id="75289"/>
    <lineage>
        <taxon>Bacteria</taxon>
        <taxon>Bacillati</taxon>
        <taxon>Actinomycetota</taxon>
        <taxon>Actinomycetes</taxon>
        <taxon>Pseudonocardiales</taxon>
        <taxon>Pseudonocardiaceae</taxon>
        <taxon>Pseudonocardia</taxon>
    </lineage>
</organism>
<keyword evidence="2" id="KW-1003">Cell membrane</keyword>
<evidence type="ECO:0000256" key="6">
    <source>
        <dbReference type="SAM" id="Phobius"/>
    </source>
</evidence>
<dbReference type="Proteomes" id="UP001296706">
    <property type="component" value="Unassembled WGS sequence"/>
</dbReference>
<evidence type="ECO:0000256" key="2">
    <source>
        <dbReference type="ARBA" id="ARBA00022475"/>
    </source>
</evidence>
<feature type="non-terminal residue" evidence="7">
    <location>
        <position position="173"/>
    </location>
</feature>
<feature type="transmembrane region" description="Helical" evidence="6">
    <location>
        <begin position="99"/>
        <end position="123"/>
    </location>
</feature>
<accession>A0ABX1RDG0</accession>
<evidence type="ECO:0000256" key="3">
    <source>
        <dbReference type="ARBA" id="ARBA00022692"/>
    </source>
</evidence>
<name>A0ABX1RDG0_9PSEU</name>
<evidence type="ECO:0000313" key="8">
    <source>
        <dbReference type="Proteomes" id="UP001296706"/>
    </source>
</evidence>
<feature type="transmembrane region" description="Helical" evidence="6">
    <location>
        <begin position="144"/>
        <end position="168"/>
    </location>
</feature>
<comment type="subcellular location">
    <subcellularLocation>
        <location evidence="1">Cell membrane</location>
        <topology evidence="1">Multi-pass membrane protein</topology>
    </subcellularLocation>
</comment>
<keyword evidence="4 6" id="KW-1133">Transmembrane helix</keyword>